<dbReference type="InterPro" id="IPR027417">
    <property type="entry name" value="P-loop_NTPase"/>
</dbReference>
<proteinExistence type="predicted"/>
<sequence>MGQQPSTPKEGAQFRVIGAGMCRTGTKTLNEALKILLDGPCHDSGIQSLGGSPKEVKGWLEIMDLAPKARTTEEKQRLTESIRSIFTGYVATMDCPAASLVPEIMEAFPDAIVLVTTRDQTSWWKSMQHMNGLMSNWYMPICLMWLQKSKGYGEWGNKFQSLSRWRYGSPGIREHTKGIHEEQLRKMVPPEKLFWYDVKEGWEPLCRILNLPVPDRPFPHNNSKLEAEKSWWRHVLSGFSSWIFVVGIMMWLLYYTTLLLDGDW</sequence>
<evidence type="ECO:0000313" key="2">
    <source>
        <dbReference type="EMBL" id="KAI1856610.1"/>
    </source>
</evidence>
<dbReference type="Pfam" id="PF17784">
    <property type="entry name" value="Sulfotransfer_4"/>
    <property type="match status" value="1"/>
</dbReference>
<feature type="transmembrane region" description="Helical" evidence="1">
    <location>
        <begin position="231"/>
        <end position="254"/>
    </location>
</feature>
<dbReference type="InterPro" id="IPR040632">
    <property type="entry name" value="Sulfotransfer_4"/>
</dbReference>
<dbReference type="Proteomes" id="UP000829685">
    <property type="component" value="Unassembled WGS sequence"/>
</dbReference>
<protein>
    <recommendedName>
        <fullName evidence="4">NAD dependent epimerase/dehydratase</fullName>
    </recommendedName>
</protein>
<dbReference type="Gene3D" id="3.40.50.300">
    <property type="entry name" value="P-loop containing nucleotide triphosphate hydrolases"/>
    <property type="match status" value="1"/>
</dbReference>
<comment type="caution">
    <text evidence="2">The sequence shown here is derived from an EMBL/GenBank/DDBJ whole genome shotgun (WGS) entry which is preliminary data.</text>
</comment>
<evidence type="ECO:0000256" key="1">
    <source>
        <dbReference type="SAM" id="Phobius"/>
    </source>
</evidence>
<evidence type="ECO:0000313" key="3">
    <source>
        <dbReference type="Proteomes" id="UP000829685"/>
    </source>
</evidence>
<dbReference type="EMBL" id="JAFIMR010000043">
    <property type="protein sequence ID" value="KAI1856610.1"/>
    <property type="molecule type" value="Genomic_DNA"/>
</dbReference>
<evidence type="ECO:0008006" key="4">
    <source>
        <dbReference type="Google" id="ProtNLM"/>
    </source>
</evidence>
<reference evidence="2" key="1">
    <citation type="submission" date="2021-03" db="EMBL/GenBank/DDBJ databases">
        <title>Revisited historic fungal species revealed as producer of novel bioactive compounds through whole genome sequencing and comparative genomics.</title>
        <authorList>
            <person name="Vignolle G.A."/>
            <person name="Hochenegger N."/>
            <person name="Mach R.L."/>
            <person name="Mach-Aigner A.R."/>
            <person name="Javad Rahimi M."/>
            <person name="Salim K.A."/>
            <person name="Chan C.M."/>
            <person name="Lim L.B.L."/>
            <person name="Cai F."/>
            <person name="Druzhinina I.S."/>
            <person name="U'Ren J.M."/>
            <person name="Derntl C."/>
        </authorList>
    </citation>
    <scope>NUCLEOTIDE SEQUENCE</scope>
    <source>
        <strain evidence="2">TUCIM 5799</strain>
    </source>
</reference>
<keyword evidence="1" id="KW-1133">Transmembrane helix</keyword>
<dbReference type="SUPFAM" id="SSF52540">
    <property type="entry name" value="P-loop containing nucleoside triphosphate hydrolases"/>
    <property type="match status" value="1"/>
</dbReference>
<dbReference type="PANTHER" id="PTHR36978">
    <property type="entry name" value="P-LOOP CONTAINING NUCLEOTIDE TRIPHOSPHATE HYDROLASE"/>
    <property type="match status" value="1"/>
</dbReference>
<organism evidence="2 3">
    <name type="scientific">Neoarthrinium moseri</name>
    <dbReference type="NCBI Taxonomy" id="1658444"/>
    <lineage>
        <taxon>Eukaryota</taxon>
        <taxon>Fungi</taxon>
        <taxon>Dikarya</taxon>
        <taxon>Ascomycota</taxon>
        <taxon>Pezizomycotina</taxon>
        <taxon>Sordariomycetes</taxon>
        <taxon>Xylariomycetidae</taxon>
        <taxon>Amphisphaeriales</taxon>
        <taxon>Apiosporaceae</taxon>
        <taxon>Neoarthrinium</taxon>
    </lineage>
</organism>
<accession>A0A9P9WCE8</accession>
<dbReference type="AlphaFoldDB" id="A0A9P9WCE8"/>
<gene>
    <name evidence="2" type="ORF">JX265_011569</name>
</gene>
<keyword evidence="3" id="KW-1185">Reference proteome</keyword>
<keyword evidence="1" id="KW-0812">Transmembrane</keyword>
<keyword evidence="1" id="KW-0472">Membrane</keyword>
<name>A0A9P9WCE8_9PEZI</name>
<dbReference type="OrthoDB" id="408152at2759"/>
<dbReference type="PANTHER" id="PTHR36978:SF3">
    <property type="entry name" value="P-LOOP CONTAINING NUCLEOSIDE TRIPHOSPHATE HYDROLASE PROTEIN"/>
    <property type="match status" value="1"/>
</dbReference>